<keyword evidence="1" id="KW-1133">Transmembrane helix</keyword>
<sequence length="354" mass="40432">MLDFVTLSDPKVRLAFWIGAISVVLTVILTVEIILMRMALTAKKSRKRRLINLWEPILIRSIVDEEQCLPTLHSEDVVDVLLIWLRFQKIVRGKARSQLKHLLIKLSVKNDVINMMQGKKTDERLIAITVTGLLGFREVWGELVTTLNDPLPAVSVTAAQALLHIDDKLASLHVIPMIINRRDWAIDRVAMMFRDASQDFVEAFVLTVEKAELESQPYLLRLMRILDVLQLDRSLTFLRHILEKSDNSELVTATLKLVRSTNDIDLVRQRINDQNWSVQVQAAIVLGRLGTREDVPVLVSLMSSKDWWVRYRAAKSLTQLPFVSSMEIESIRHGLTDTFARDILSQVLAEEVIS</sequence>
<evidence type="ECO:0000256" key="1">
    <source>
        <dbReference type="SAM" id="Phobius"/>
    </source>
</evidence>
<comment type="caution">
    <text evidence="2">The sequence shown here is derived from an EMBL/GenBank/DDBJ whole genome shotgun (WGS) entry which is preliminary data.</text>
</comment>
<protein>
    <submittedName>
        <fullName evidence="2">HEAT repeat protein</fullName>
    </submittedName>
</protein>
<dbReference type="EMBL" id="MLJW01000292">
    <property type="protein sequence ID" value="OIQ90436.1"/>
    <property type="molecule type" value="Genomic_DNA"/>
</dbReference>
<dbReference type="InterPro" id="IPR004155">
    <property type="entry name" value="PBS_lyase_HEAT"/>
</dbReference>
<dbReference type="SUPFAM" id="SSF48371">
    <property type="entry name" value="ARM repeat"/>
    <property type="match status" value="1"/>
</dbReference>
<proteinExistence type="predicted"/>
<reference evidence="2" key="1">
    <citation type="submission" date="2016-10" db="EMBL/GenBank/DDBJ databases">
        <title>Sequence of Gallionella enrichment culture.</title>
        <authorList>
            <person name="Poehlein A."/>
            <person name="Muehling M."/>
            <person name="Daniel R."/>
        </authorList>
    </citation>
    <scope>NUCLEOTIDE SEQUENCE</scope>
</reference>
<dbReference type="SMART" id="SM00567">
    <property type="entry name" value="EZ_HEAT"/>
    <property type="match status" value="2"/>
</dbReference>
<evidence type="ECO:0000313" key="2">
    <source>
        <dbReference type="EMBL" id="OIQ90436.1"/>
    </source>
</evidence>
<gene>
    <name evidence="2" type="ORF">GALL_276700</name>
</gene>
<feature type="transmembrane region" description="Helical" evidence="1">
    <location>
        <begin position="14"/>
        <end position="40"/>
    </location>
</feature>
<name>A0A1J5RE90_9ZZZZ</name>
<accession>A0A1J5RE90</accession>
<dbReference type="Pfam" id="PF13646">
    <property type="entry name" value="HEAT_2"/>
    <property type="match status" value="1"/>
</dbReference>
<keyword evidence="1" id="KW-0812">Transmembrane</keyword>
<dbReference type="InterPro" id="IPR011989">
    <property type="entry name" value="ARM-like"/>
</dbReference>
<dbReference type="InterPro" id="IPR016024">
    <property type="entry name" value="ARM-type_fold"/>
</dbReference>
<organism evidence="2">
    <name type="scientific">mine drainage metagenome</name>
    <dbReference type="NCBI Taxonomy" id="410659"/>
    <lineage>
        <taxon>unclassified sequences</taxon>
        <taxon>metagenomes</taxon>
        <taxon>ecological metagenomes</taxon>
    </lineage>
</organism>
<dbReference type="Gene3D" id="1.25.10.10">
    <property type="entry name" value="Leucine-rich Repeat Variant"/>
    <property type="match status" value="1"/>
</dbReference>
<keyword evidence="1" id="KW-0472">Membrane</keyword>
<dbReference type="AlphaFoldDB" id="A0A1J5RE90"/>